<dbReference type="InterPro" id="IPR045397">
    <property type="entry name" value="TumE-like"/>
</dbReference>
<dbReference type="EMBL" id="SLVX01000002">
    <property type="protein sequence ID" value="TCN47565.1"/>
    <property type="molecule type" value="Genomic_DNA"/>
</dbReference>
<sequence>MDAVLLERSKTVLPDGAIIEIVLWRVPEPVAGSSHLYKYRLFYGRNGRRVVGFDNERGKGDHCHLDGEERPYAFSTIAALLEDFRAEIAKRRP</sequence>
<evidence type="ECO:0000313" key="2">
    <source>
        <dbReference type="Proteomes" id="UP000295351"/>
    </source>
</evidence>
<comment type="caution">
    <text evidence="1">The sequence shown here is derived from an EMBL/GenBank/DDBJ whole genome shotgun (WGS) entry which is preliminary data.</text>
</comment>
<keyword evidence="2" id="KW-1185">Reference proteome</keyword>
<gene>
    <name evidence="1" type="ORF">EV665_10284</name>
</gene>
<dbReference type="Pfam" id="PF20126">
    <property type="entry name" value="TumE"/>
    <property type="match status" value="1"/>
</dbReference>
<protein>
    <submittedName>
        <fullName evidence="1">Uncharacterized protein</fullName>
    </submittedName>
</protein>
<dbReference type="AlphaFoldDB" id="A0A4R2D206"/>
<organism evidence="1 2">
    <name type="scientific">Shinella granuli</name>
    <dbReference type="NCBI Taxonomy" id="323621"/>
    <lineage>
        <taxon>Bacteria</taxon>
        <taxon>Pseudomonadati</taxon>
        <taxon>Pseudomonadota</taxon>
        <taxon>Alphaproteobacteria</taxon>
        <taxon>Hyphomicrobiales</taxon>
        <taxon>Rhizobiaceae</taxon>
        <taxon>Shinella</taxon>
    </lineage>
</organism>
<dbReference type="RefSeq" id="WP_133033122.1">
    <property type="nucleotide sequence ID" value="NZ_BAABEI010000012.1"/>
</dbReference>
<accession>A0A4R2D206</accession>
<dbReference type="Proteomes" id="UP000295351">
    <property type="component" value="Unassembled WGS sequence"/>
</dbReference>
<name>A0A4R2D206_SHIGR</name>
<reference evidence="1 2" key="1">
    <citation type="submission" date="2019-03" db="EMBL/GenBank/DDBJ databases">
        <title>Genomic Encyclopedia of Type Strains, Phase IV (KMG-IV): sequencing the most valuable type-strain genomes for metagenomic binning, comparative biology and taxonomic classification.</title>
        <authorList>
            <person name="Goeker M."/>
        </authorList>
    </citation>
    <scope>NUCLEOTIDE SEQUENCE [LARGE SCALE GENOMIC DNA]</scope>
    <source>
        <strain evidence="1 2">DSM 18401</strain>
    </source>
</reference>
<proteinExistence type="predicted"/>
<evidence type="ECO:0000313" key="1">
    <source>
        <dbReference type="EMBL" id="TCN47565.1"/>
    </source>
</evidence>